<protein>
    <submittedName>
        <fullName evidence="1">Uncharacterized protein</fullName>
    </submittedName>
</protein>
<comment type="caution">
    <text evidence="1">The sequence shown here is derived from an EMBL/GenBank/DDBJ whole genome shotgun (WGS) entry which is preliminary data.</text>
</comment>
<evidence type="ECO:0000313" key="1">
    <source>
        <dbReference type="EMBL" id="CAK7936778.1"/>
    </source>
</evidence>
<name>A0AAV1UU43_9STRA</name>
<evidence type="ECO:0000313" key="2">
    <source>
        <dbReference type="Proteomes" id="UP001162060"/>
    </source>
</evidence>
<sequence>MPEQLCGIGEDPDGRRMCFVWYFVQPNKTFMLAVYGFGDPICHQTDYRSQHVSVSCVHRQIPSLVGHELRALMD</sequence>
<reference evidence="1" key="1">
    <citation type="submission" date="2024-01" db="EMBL/GenBank/DDBJ databases">
        <authorList>
            <person name="Webb A."/>
        </authorList>
    </citation>
    <scope>NUCLEOTIDE SEQUENCE</scope>
    <source>
        <strain evidence="1">Pm1</strain>
    </source>
</reference>
<proteinExistence type="predicted"/>
<gene>
    <name evidence="1" type="ORF">PM001_LOCUS21928</name>
</gene>
<dbReference type="EMBL" id="CAKLBY020000225">
    <property type="protein sequence ID" value="CAK7936778.1"/>
    <property type="molecule type" value="Genomic_DNA"/>
</dbReference>
<dbReference type="Proteomes" id="UP001162060">
    <property type="component" value="Unassembled WGS sequence"/>
</dbReference>
<organism evidence="1 2">
    <name type="scientific">Peronospora matthiolae</name>
    <dbReference type="NCBI Taxonomy" id="2874970"/>
    <lineage>
        <taxon>Eukaryota</taxon>
        <taxon>Sar</taxon>
        <taxon>Stramenopiles</taxon>
        <taxon>Oomycota</taxon>
        <taxon>Peronosporomycetes</taxon>
        <taxon>Peronosporales</taxon>
        <taxon>Peronosporaceae</taxon>
        <taxon>Peronospora</taxon>
    </lineage>
</organism>
<dbReference type="AlphaFoldDB" id="A0AAV1UU43"/>
<accession>A0AAV1UU43</accession>